<keyword evidence="1" id="KW-0812">Transmembrane</keyword>
<keyword evidence="1" id="KW-0472">Membrane</keyword>
<keyword evidence="3" id="KW-1185">Reference proteome</keyword>
<protein>
    <recommendedName>
        <fullName evidence="4">DNA/RNA endonuclease G</fullName>
    </recommendedName>
</protein>
<dbReference type="Proteomes" id="UP000517712">
    <property type="component" value="Unassembled WGS sequence"/>
</dbReference>
<organism evidence="2 3">
    <name type="scientific">Microbacterium ginsengiterrae</name>
    <dbReference type="NCBI Taxonomy" id="546115"/>
    <lineage>
        <taxon>Bacteria</taxon>
        <taxon>Bacillati</taxon>
        <taxon>Actinomycetota</taxon>
        <taxon>Actinomycetes</taxon>
        <taxon>Micrococcales</taxon>
        <taxon>Microbacteriaceae</taxon>
        <taxon>Microbacterium</taxon>
    </lineage>
</organism>
<comment type="caution">
    <text evidence="2">The sequence shown here is derived from an EMBL/GenBank/DDBJ whole genome shotgun (WGS) entry which is preliminary data.</text>
</comment>
<proteinExistence type="predicted"/>
<feature type="transmembrane region" description="Helical" evidence="1">
    <location>
        <begin position="63"/>
        <end position="84"/>
    </location>
</feature>
<evidence type="ECO:0000313" key="2">
    <source>
        <dbReference type="EMBL" id="MBB5741642.1"/>
    </source>
</evidence>
<evidence type="ECO:0000256" key="1">
    <source>
        <dbReference type="SAM" id="Phobius"/>
    </source>
</evidence>
<gene>
    <name evidence="2" type="ORF">HD600_000139</name>
</gene>
<feature type="transmembrane region" description="Helical" evidence="1">
    <location>
        <begin position="36"/>
        <end position="56"/>
    </location>
</feature>
<evidence type="ECO:0000313" key="3">
    <source>
        <dbReference type="Proteomes" id="UP000517712"/>
    </source>
</evidence>
<dbReference type="RefSeq" id="WP_184280862.1">
    <property type="nucleotide sequence ID" value="NZ_BAAAPG010000001.1"/>
</dbReference>
<dbReference type="EMBL" id="JACHMU010000001">
    <property type="protein sequence ID" value="MBB5741642.1"/>
    <property type="molecule type" value="Genomic_DNA"/>
</dbReference>
<dbReference type="AlphaFoldDB" id="A0A7W9F9Z8"/>
<reference evidence="2 3" key="1">
    <citation type="submission" date="2020-08" db="EMBL/GenBank/DDBJ databases">
        <title>Sequencing the genomes of 1000 actinobacteria strains.</title>
        <authorList>
            <person name="Klenk H.-P."/>
        </authorList>
    </citation>
    <scope>NUCLEOTIDE SEQUENCE [LARGE SCALE GENOMIC DNA]</scope>
    <source>
        <strain evidence="2 3">DSM 24823</strain>
    </source>
</reference>
<keyword evidence="1" id="KW-1133">Transmembrane helix</keyword>
<accession>A0A7W9F9Z8</accession>
<name>A0A7W9F9Z8_9MICO</name>
<feature type="transmembrane region" description="Helical" evidence="1">
    <location>
        <begin position="12"/>
        <end position="30"/>
    </location>
</feature>
<sequence length="187" mass="19727">MVRRETHSPRTAWTVIVLLLVIAAVTYAGVEIVLHLMNAAPILVAPGAALSWAAALPETAPRATLVGGGAVAVVIGLGLGWVSLTPGRRPRHRLGASQHAVLADNGTIASAVAEQVRRDLDLPRGAVVVGLGHRSMDVTVTPEPGQVIEKEQIRSAAEREITSYELSPRVRVRARVRRPAADQGGMA</sequence>
<evidence type="ECO:0008006" key="4">
    <source>
        <dbReference type="Google" id="ProtNLM"/>
    </source>
</evidence>